<protein>
    <submittedName>
        <fullName evidence="2">Uncharacterized protein</fullName>
    </submittedName>
</protein>
<feature type="compositionally biased region" description="Gly residues" evidence="1">
    <location>
        <begin position="108"/>
        <end position="120"/>
    </location>
</feature>
<organism evidence="2 3">
    <name type="scientific">Stylophora pistillata</name>
    <name type="common">Smooth cauliflower coral</name>
    <dbReference type="NCBI Taxonomy" id="50429"/>
    <lineage>
        <taxon>Eukaryota</taxon>
        <taxon>Metazoa</taxon>
        <taxon>Cnidaria</taxon>
        <taxon>Anthozoa</taxon>
        <taxon>Hexacorallia</taxon>
        <taxon>Scleractinia</taxon>
        <taxon>Astrocoeniina</taxon>
        <taxon>Pocilloporidae</taxon>
        <taxon>Stylophora</taxon>
    </lineage>
</organism>
<sequence length="260" mass="26459">MRGIALPVGGCDVDDVDTVIVVGFVLVDTVCLIKPDDTIDEEGNLTVEDCVDWIGDAGGVNDNDDVDFVTDGCGVDWVDAEADINCDSCSDCNDSNATSVGDNDANGDSGGGAVDDGAGGVDVEADTDVGGCDVDDVDTIIVVGFVVVDTVCLIKPDDTIDEEGNLTVEDCVDWIGDAGGVNDNDDVDFVTDGCGVDWVDAEADINCDSCSDCNDSNATSVGDNDANGDSGGGAVDDGAGGVDVEADTDNNLNISTKLKW</sequence>
<gene>
    <name evidence="2" type="ORF">AWC38_SpisGene23105</name>
</gene>
<comment type="caution">
    <text evidence="2">The sequence shown here is derived from an EMBL/GenBank/DDBJ whole genome shotgun (WGS) entry which is preliminary data.</text>
</comment>
<name>A0A2B4R905_STYPI</name>
<feature type="region of interest" description="Disordered" evidence="1">
    <location>
        <begin position="221"/>
        <end position="247"/>
    </location>
</feature>
<feature type="compositionally biased region" description="Gly residues" evidence="1">
    <location>
        <begin position="229"/>
        <end position="241"/>
    </location>
</feature>
<feature type="region of interest" description="Disordered" evidence="1">
    <location>
        <begin position="100"/>
        <end position="120"/>
    </location>
</feature>
<dbReference type="AlphaFoldDB" id="A0A2B4R905"/>
<evidence type="ECO:0000256" key="1">
    <source>
        <dbReference type="SAM" id="MobiDB-lite"/>
    </source>
</evidence>
<reference evidence="3" key="1">
    <citation type="journal article" date="2017" name="bioRxiv">
        <title>Comparative analysis of the genomes of Stylophora pistillata and Acropora digitifera provides evidence for extensive differences between species of corals.</title>
        <authorList>
            <person name="Voolstra C.R."/>
            <person name="Li Y."/>
            <person name="Liew Y.J."/>
            <person name="Baumgarten S."/>
            <person name="Zoccola D."/>
            <person name="Flot J.-F."/>
            <person name="Tambutte S."/>
            <person name="Allemand D."/>
            <person name="Aranda M."/>
        </authorList>
    </citation>
    <scope>NUCLEOTIDE SEQUENCE [LARGE SCALE GENOMIC DNA]</scope>
</reference>
<keyword evidence="3" id="KW-1185">Reference proteome</keyword>
<evidence type="ECO:0000313" key="3">
    <source>
        <dbReference type="Proteomes" id="UP000225706"/>
    </source>
</evidence>
<evidence type="ECO:0000313" key="2">
    <source>
        <dbReference type="EMBL" id="PFX12868.1"/>
    </source>
</evidence>
<dbReference type="Proteomes" id="UP000225706">
    <property type="component" value="Unassembled WGS sequence"/>
</dbReference>
<dbReference type="EMBL" id="LSMT01001149">
    <property type="protein sequence ID" value="PFX12868.1"/>
    <property type="molecule type" value="Genomic_DNA"/>
</dbReference>
<proteinExistence type="predicted"/>
<accession>A0A2B4R905</accession>